<dbReference type="InParanoid" id="A0A1B1YS83"/>
<proteinExistence type="predicted"/>
<evidence type="ECO:0000313" key="1">
    <source>
        <dbReference type="EMBL" id="ANX03656.1"/>
    </source>
</evidence>
<dbReference type="AlphaFoldDB" id="A0A1B1YS83"/>
<gene>
    <name evidence="1" type="ORF">PG2T_05250</name>
</gene>
<dbReference type="KEGG" id="gbi:PG2T_05250"/>
<dbReference type="Pfam" id="PF12694">
    <property type="entry name" value="cpYpsA"/>
    <property type="match status" value="1"/>
</dbReference>
<protein>
    <recommendedName>
        <fullName evidence="3">Molybdenum cofactor carrier</fullName>
    </recommendedName>
</protein>
<keyword evidence="2" id="KW-1185">Reference proteome</keyword>
<dbReference type="InterPro" id="IPR024755">
    <property type="entry name" value="cpYpsA"/>
</dbReference>
<dbReference type="STRING" id="1810504.PG2T_05250"/>
<reference evidence="2" key="1">
    <citation type="submission" date="2016-03" db="EMBL/GenBank/DDBJ databases">
        <title>Complete genome sequence of Solimmundus cernigliae, representing a novel lineage of polycyclic aromatic hydrocarbon degraders within the Gammaproteobacteria.</title>
        <authorList>
            <person name="Singleton D.R."/>
            <person name="Dickey A.N."/>
            <person name="Scholl E.H."/>
            <person name="Wright F.A."/>
            <person name="Aitken M.D."/>
        </authorList>
    </citation>
    <scope>NUCLEOTIDE SEQUENCE [LARGE SCALE GENOMIC DNA]</scope>
    <source>
        <strain evidence="2">TR3.2</strain>
    </source>
</reference>
<dbReference type="Gene3D" id="3.40.50.450">
    <property type="match status" value="1"/>
</dbReference>
<dbReference type="EMBL" id="CP014671">
    <property type="protein sequence ID" value="ANX03656.1"/>
    <property type="molecule type" value="Genomic_DNA"/>
</dbReference>
<evidence type="ECO:0008006" key="3">
    <source>
        <dbReference type="Google" id="ProtNLM"/>
    </source>
</evidence>
<accession>A0A1B1YS83</accession>
<name>A0A1B1YS83_9GAMM</name>
<evidence type="ECO:0000313" key="2">
    <source>
        <dbReference type="Proteomes" id="UP000092952"/>
    </source>
</evidence>
<sequence length="155" mass="16387">MRVISGGQTGVDRAALDVALELGLPCGGWCPAGRRAEDGPIDARYPLAQTDTIDYAERTRRNVAEADATLVLCHGGLGGGTLLTVEAACALDKPCLVIDLRRPWQPLEVQRWLQACAVTSVNLAGPRETGAPGIHALASDFLRAVLAPLVTDKTF</sequence>
<dbReference type="Proteomes" id="UP000092952">
    <property type="component" value="Chromosome"/>
</dbReference>
<organism evidence="1 2">
    <name type="scientific">Immundisolibacter cernigliae</name>
    <dbReference type="NCBI Taxonomy" id="1810504"/>
    <lineage>
        <taxon>Bacteria</taxon>
        <taxon>Pseudomonadati</taxon>
        <taxon>Pseudomonadota</taxon>
        <taxon>Gammaproteobacteria</taxon>
        <taxon>Immundisolibacterales</taxon>
        <taxon>Immundisolibacteraceae</taxon>
        <taxon>Immundisolibacter</taxon>
    </lineage>
</organism>
<dbReference type="SUPFAM" id="SSF102405">
    <property type="entry name" value="MCP/YpsA-like"/>
    <property type="match status" value="1"/>
</dbReference>